<evidence type="ECO:0000256" key="1">
    <source>
        <dbReference type="SAM" id="MobiDB-lite"/>
    </source>
</evidence>
<gene>
    <name evidence="2" type="ORF">F2Q69_00046370</name>
</gene>
<dbReference type="EMBL" id="QGKX02001347">
    <property type="protein sequence ID" value="KAF3527062.1"/>
    <property type="molecule type" value="Genomic_DNA"/>
</dbReference>
<proteinExistence type="predicted"/>
<feature type="compositionally biased region" description="Polar residues" evidence="1">
    <location>
        <begin position="1"/>
        <end position="15"/>
    </location>
</feature>
<organism evidence="2 3">
    <name type="scientific">Brassica cretica</name>
    <name type="common">Mustard</name>
    <dbReference type="NCBI Taxonomy" id="69181"/>
    <lineage>
        <taxon>Eukaryota</taxon>
        <taxon>Viridiplantae</taxon>
        <taxon>Streptophyta</taxon>
        <taxon>Embryophyta</taxon>
        <taxon>Tracheophyta</taxon>
        <taxon>Spermatophyta</taxon>
        <taxon>Magnoliopsida</taxon>
        <taxon>eudicotyledons</taxon>
        <taxon>Gunneridae</taxon>
        <taxon>Pentapetalae</taxon>
        <taxon>rosids</taxon>
        <taxon>malvids</taxon>
        <taxon>Brassicales</taxon>
        <taxon>Brassicaceae</taxon>
        <taxon>Brassiceae</taxon>
        <taxon>Brassica</taxon>
    </lineage>
</organism>
<feature type="region of interest" description="Disordered" evidence="1">
    <location>
        <begin position="1"/>
        <end position="87"/>
    </location>
</feature>
<protein>
    <submittedName>
        <fullName evidence="2">Uncharacterized protein</fullName>
    </submittedName>
</protein>
<reference evidence="2" key="1">
    <citation type="submission" date="2019-12" db="EMBL/GenBank/DDBJ databases">
        <title>Genome sequencing and annotation of Brassica cretica.</title>
        <authorList>
            <person name="Studholme D.J."/>
            <person name="Sarris P."/>
        </authorList>
    </citation>
    <scope>NUCLEOTIDE SEQUENCE</scope>
    <source>
        <strain evidence="2">PFS-109/04</strain>
        <tissue evidence="2">Leaf</tissue>
    </source>
</reference>
<dbReference type="AlphaFoldDB" id="A0A8S9Q932"/>
<sequence length="87" mass="9799">MDPSQAIGTTPSRVNDSILRDPTQGQKQYHLGQREPAVRPERPRRNEFLRSGLRIKIAPLRSTRHRSYNESEHESGTALGIGNPPTI</sequence>
<dbReference type="Proteomes" id="UP000712600">
    <property type="component" value="Unassembled WGS sequence"/>
</dbReference>
<evidence type="ECO:0000313" key="3">
    <source>
        <dbReference type="Proteomes" id="UP000712600"/>
    </source>
</evidence>
<comment type="caution">
    <text evidence="2">The sequence shown here is derived from an EMBL/GenBank/DDBJ whole genome shotgun (WGS) entry which is preliminary data.</text>
</comment>
<name>A0A8S9Q932_BRACR</name>
<accession>A0A8S9Q932</accession>
<evidence type="ECO:0000313" key="2">
    <source>
        <dbReference type="EMBL" id="KAF3527062.1"/>
    </source>
</evidence>
<feature type="compositionally biased region" description="Basic and acidic residues" evidence="1">
    <location>
        <begin position="32"/>
        <end position="48"/>
    </location>
</feature>